<evidence type="ECO:0000313" key="5">
    <source>
        <dbReference type="EMBL" id="QQP89369.1"/>
    </source>
</evidence>
<proteinExistence type="predicted"/>
<evidence type="ECO:0000256" key="2">
    <source>
        <dbReference type="ARBA" id="ARBA00022777"/>
    </source>
</evidence>
<accession>A0ABX7B4S6</accession>
<evidence type="ECO:0000313" key="6">
    <source>
        <dbReference type="Proteomes" id="UP000595197"/>
    </source>
</evidence>
<feature type="region of interest" description="Disordered" evidence="3">
    <location>
        <begin position="112"/>
        <end position="169"/>
    </location>
</feature>
<evidence type="ECO:0000256" key="3">
    <source>
        <dbReference type="SAM" id="MobiDB-lite"/>
    </source>
</evidence>
<protein>
    <submittedName>
        <fullName evidence="5">HipA domain-containing protein</fullName>
    </submittedName>
</protein>
<dbReference type="InterPro" id="IPR012893">
    <property type="entry name" value="HipA-like_C"/>
</dbReference>
<organism evidence="5 6">
    <name type="scientific">Skermanella cutis</name>
    <dbReference type="NCBI Taxonomy" id="2775420"/>
    <lineage>
        <taxon>Bacteria</taxon>
        <taxon>Pseudomonadati</taxon>
        <taxon>Pseudomonadota</taxon>
        <taxon>Alphaproteobacteria</taxon>
        <taxon>Rhodospirillales</taxon>
        <taxon>Azospirillaceae</taxon>
        <taxon>Skermanella</taxon>
    </lineage>
</organism>
<keyword evidence="6" id="KW-1185">Reference proteome</keyword>
<name>A0ABX7B4S6_9PROT</name>
<dbReference type="EMBL" id="CP067420">
    <property type="protein sequence ID" value="QQP89369.1"/>
    <property type="molecule type" value="Genomic_DNA"/>
</dbReference>
<sequence>MSLAGAMGLITARSQVLRFEDEIAIVVERHDRRWTGTGFLRVHQEDICQSPGACPDLEVRERGRPRCPRRRHPAPLGFGTARGGHAPFRRCHGFQLADRRHGCPCQELFAADRRSRARPSGSALRHRQRAALRRPRPPAPEARDEDRRRVPTPRRRCASMAEIDRGTRP</sequence>
<gene>
    <name evidence="5" type="ORF">IGS68_25875</name>
</gene>
<feature type="compositionally biased region" description="Basic residues" evidence="3">
    <location>
        <begin position="124"/>
        <end position="136"/>
    </location>
</feature>
<dbReference type="Proteomes" id="UP000595197">
    <property type="component" value="Chromosome"/>
</dbReference>
<keyword evidence="2" id="KW-0418">Kinase</keyword>
<feature type="domain" description="HipA-like C-terminal" evidence="4">
    <location>
        <begin position="1"/>
        <end position="53"/>
    </location>
</feature>
<reference evidence="5" key="1">
    <citation type="submission" date="2021-02" db="EMBL/GenBank/DDBJ databases">
        <title>Skermanella TT6 skin isolate.</title>
        <authorList>
            <person name="Lee K."/>
            <person name="Ganzorig M."/>
        </authorList>
    </citation>
    <scope>NUCLEOTIDE SEQUENCE</scope>
    <source>
        <strain evidence="5">TT6</strain>
    </source>
</reference>
<keyword evidence="1" id="KW-0808">Transferase</keyword>
<evidence type="ECO:0000259" key="4">
    <source>
        <dbReference type="Pfam" id="PF07804"/>
    </source>
</evidence>
<evidence type="ECO:0000256" key="1">
    <source>
        <dbReference type="ARBA" id="ARBA00022679"/>
    </source>
</evidence>
<dbReference type="Pfam" id="PF07804">
    <property type="entry name" value="HipA_C"/>
    <property type="match status" value="1"/>
</dbReference>